<dbReference type="AlphaFoldDB" id="A0A9D8KES9"/>
<dbReference type="EMBL" id="JAFGIX010000028">
    <property type="protein sequence ID" value="MBN1572774.1"/>
    <property type="molecule type" value="Genomic_DNA"/>
</dbReference>
<reference evidence="1" key="2">
    <citation type="submission" date="2021-01" db="EMBL/GenBank/DDBJ databases">
        <authorList>
            <person name="Hahn C.R."/>
            <person name="Youssef N.H."/>
            <person name="Elshahed M."/>
        </authorList>
    </citation>
    <scope>NUCLEOTIDE SEQUENCE</scope>
    <source>
        <strain evidence="1">Zod_Metabat.24</strain>
    </source>
</reference>
<comment type="caution">
    <text evidence="1">The sequence shown here is derived from an EMBL/GenBank/DDBJ whole genome shotgun (WGS) entry which is preliminary data.</text>
</comment>
<evidence type="ECO:0000313" key="1">
    <source>
        <dbReference type="EMBL" id="MBN1572774.1"/>
    </source>
</evidence>
<reference evidence="1" key="1">
    <citation type="journal article" date="2021" name="Environ. Microbiol.">
        <title>Genomic characterization of three novel Desulfobacterota classes expand the metabolic and phylogenetic diversity of the phylum.</title>
        <authorList>
            <person name="Murphy C.L."/>
            <person name="Biggerstaff J."/>
            <person name="Eichhorn A."/>
            <person name="Ewing E."/>
            <person name="Shahan R."/>
            <person name="Soriano D."/>
            <person name="Stewart S."/>
            <person name="VanMol K."/>
            <person name="Walker R."/>
            <person name="Walters P."/>
            <person name="Elshahed M.S."/>
            <person name="Youssef N.H."/>
        </authorList>
    </citation>
    <scope>NUCLEOTIDE SEQUENCE</scope>
    <source>
        <strain evidence="1">Zod_Metabat.24</strain>
    </source>
</reference>
<evidence type="ECO:0000313" key="2">
    <source>
        <dbReference type="Proteomes" id="UP000809273"/>
    </source>
</evidence>
<gene>
    <name evidence="1" type="ORF">JW984_06190</name>
</gene>
<name>A0A9D8KES9_9DELT</name>
<sequence length="102" mass="11708">MGKNILTKRGRTITHREYIIRQKLNIVELGEKLGTIGDARRKPGISRQHYYDIKKAIDEEDLEGLPVKSRSVPRVANRVAPEMDIGMIASLSSYPFSWKKNR</sequence>
<accession>A0A9D8KES9</accession>
<organism evidence="1 2">
    <name type="scientific">Candidatus Zymogenus saltonus</name>
    <dbReference type="NCBI Taxonomy" id="2844893"/>
    <lineage>
        <taxon>Bacteria</taxon>
        <taxon>Deltaproteobacteria</taxon>
        <taxon>Candidatus Zymogenia</taxon>
        <taxon>Candidatus Zymogeniales</taxon>
        <taxon>Candidatus Zymogenaceae</taxon>
        <taxon>Candidatus Zymogenus</taxon>
    </lineage>
</organism>
<proteinExistence type="predicted"/>
<dbReference type="Proteomes" id="UP000809273">
    <property type="component" value="Unassembled WGS sequence"/>
</dbReference>
<protein>
    <submittedName>
        <fullName evidence="1">Uncharacterized protein</fullName>
    </submittedName>
</protein>